<dbReference type="VEuPathDB" id="TriTrypDB:LPAL13_140005600"/>
<dbReference type="EMBL" id="CP009383">
    <property type="protein sequence ID" value="AIN96591.1"/>
    <property type="molecule type" value="Genomic_DNA"/>
</dbReference>
<evidence type="ECO:0000313" key="1">
    <source>
        <dbReference type="EMBL" id="AIN96591.1"/>
    </source>
</evidence>
<proteinExistence type="predicted"/>
<protein>
    <submittedName>
        <fullName evidence="1">Uncharacterized protein</fullName>
    </submittedName>
</protein>
<dbReference type="Proteomes" id="UP000063063">
    <property type="component" value="Chromosome 14"/>
</dbReference>
<evidence type="ECO:0000313" key="2">
    <source>
        <dbReference type="Proteomes" id="UP000063063"/>
    </source>
</evidence>
<gene>
    <name evidence="1" type="ORF">LPMP_140080</name>
</gene>
<dbReference type="GeneID" id="22573275"/>
<reference evidence="1 2" key="1">
    <citation type="journal article" date="2015" name="Sci. Rep.">
        <title>The genome of Leishmania panamensis: insights into genomics of the L. (Viannia) subgenus.</title>
        <authorList>
            <person name="Llanes A."/>
            <person name="Restrepo C.M."/>
            <person name="Vecchio G.D."/>
            <person name="Anguizola F.J."/>
            <person name="Lleonart R."/>
        </authorList>
    </citation>
    <scope>NUCLEOTIDE SEQUENCE [LARGE SCALE GENOMIC DNA]</scope>
    <source>
        <strain evidence="1 2">MHOM/PA/94/PSC-1</strain>
    </source>
</reference>
<keyword evidence="2" id="KW-1185">Reference proteome</keyword>
<dbReference type="Pfam" id="PF26532">
    <property type="entry name" value="NTF2_5"/>
    <property type="match status" value="1"/>
</dbReference>
<dbReference type="RefSeq" id="XP_010697244.1">
    <property type="nucleotide sequence ID" value="XM_010698942.1"/>
</dbReference>
<dbReference type="VEuPathDB" id="TriTrypDB:LPMP_140080"/>
<sequence length="343" mass="40166">MSTATNSTHRYNSFQLSFLPMSLLPKERSCPSSLGLSRLLHAHTHASANRCNRHTLTYHLTRNPTMLRQFAMPVRRAAQMAGVAAPPLLGVQQCFMNMNRSVQTRWEIDSQTASQKRTDYDFDKEQWMKQMRFASMDCIMDPDITPIRYTSFAGVKKAFRRFVTMRKLMDRRPDFDPAQLKELFIQFKTLSYEKSPDCFKTLQRITTHGEADRILKEIRGRMNEDFAKKSWRSLKQQGSKSTYEIEVDSFNLVTCYMGQMSQDDWLQITYRCEFRQRAGKEYDWETLIEYPVFEVRLGDGVKTPNTHPFIVVGVLKKDGTRYGKDSQDAADLRKQFDRTGRWF</sequence>
<dbReference type="AlphaFoldDB" id="A0A088S511"/>
<organism evidence="1 2">
    <name type="scientific">Leishmania panamensis</name>
    <dbReference type="NCBI Taxonomy" id="5679"/>
    <lineage>
        <taxon>Eukaryota</taxon>
        <taxon>Discoba</taxon>
        <taxon>Euglenozoa</taxon>
        <taxon>Kinetoplastea</taxon>
        <taxon>Metakinetoplastina</taxon>
        <taxon>Trypanosomatida</taxon>
        <taxon>Trypanosomatidae</taxon>
        <taxon>Leishmaniinae</taxon>
        <taxon>Leishmania</taxon>
        <taxon>Leishmania guyanensis species complex</taxon>
    </lineage>
</organism>
<dbReference type="eggNOG" id="ENOG502R0VX">
    <property type="taxonomic scope" value="Eukaryota"/>
</dbReference>
<accession>A0A088S511</accession>
<dbReference type="InterPro" id="IPR059119">
    <property type="entry name" value="NTF2-like"/>
</dbReference>
<dbReference type="OrthoDB" id="275654at2759"/>
<dbReference type="KEGG" id="lpan:LPMP_140080"/>
<name>A0A088S511_LEIPA</name>